<dbReference type="PROSITE" id="PS00678">
    <property type="entry name" value="WD_REPEATS_1"/>
    <property type="match status" value="1"/>
</dbReference>
<dbReference type="EMBL" id="JADGJD010000560">
    <property type="protein sequence ID" value="KAJ3050048.1"/>
    <property type="molecule type" value="Genomic_DNA"/>
</dbReference>
<organism evidence="6 7">
    <name type="scientific">Rhizophlyctis rosea</name>
    <dbReference type="NCBI Taxonomy" id="64517"/>
    <lineage>
        <taxon>Eukaryota</taxon>
        <taxon>Fungi</taxon>
        <taxon>Fungi incertae sedis</taxon>
        <taxon>Chytridiomycota</taxon>
        <taxon>Chytridiomycota incertae sedis</taxon>
        <taxon>Chytridiomycetes</taxon>
        <taxon>Rhizophlyctidales</taxon>
        <taxon>Rhizophlyctidaceae</taxon>
        <taxon>Rhizophlyctis</taxon>
    </lineage>
</organism>
<dbReference type="PANTHER" id="PTHR16266:SF17">
    <property type="entry name" value="BRWD3"/>
    <property type="match status" value="1"/>
</dbReference>
<keyword evidence="7" id="KW-1185">Reference proteome</keyword>
<dbReference type="GO" id="GO:0006357">
    <property type="term" value="P:regulation of transcription by RNA polymerase II"/>
    <property type="evidence" value="ECO:0007669"/>
    <property type="project" value="TreeGrafter"/>
</dbReference>
<evidence type="ECO:0000256" key="2">
    <source>
        <dbReference type="ARBA" id="ARBA00022737"/>
    </source>
</evidence>
<dbReference type="GO" id="GO:0005634">
    <property type="term" value="C:nucleus"/>
    <property type="evidence" value="ECO:0007669"/>
    <property type="project" value="TreeGrafter"/>
</dbReference>
<feature type="repeat" description="WD" evidence="3">
    <location>
        <begin position="143"/>
        <end position="184"/>
    </location>
</feature>
<dbReference type="InterPro" id="IPR001680">
    <property type="entry name" value="WD40_rpt"/>
</dbReference>
<dbReference type="InterPro" id="IPR019775">
    <property type="entry name" value="WD40_repeat_CS"/>
</dbReference>
<evidence type="ECO:0000313" key="6">
    <source>
        <dbReference type="EMBL" id="KAJ3050048.1"/>
    </source>
</evidence>
<reference evidence="6" key="1">
    <citation type="submission" date="2020-05" db="EMBL/GenBank/DDBJ databases">
        <title>Phylogenomic resolution of chytrid fungi.</title>
        <authorList>
            <person name="Stajich J.E."/>
            <person name="Amses K."/>
            <person name="Simmons R."/>
            <person name="Seto K."/>
            <person name="Myers J."/>
            <person name="Bonds A."/>
            <person name="Quandt C.A."/>
            <person name="Barry K."/>
            <person name="Liu P."/>
            <person name="Grigoriev I."/>
            <person name="Longcore J.E."/>
            <person name="James T.Y."/>
        </authorList>
    </citation>
    <scope>NUCLEOTIDE SEQUENCE</scope>
    <source>
        <strain evidence="6">JEL0318</strain>
    </source>
</reference>
<dbReference type="Proteomes" id="UP001212841">
    <property type="component" value="Unassembled WGS sequence"/>
</dbReference>
<dbReference type="PANTHER" id="PTHR16266">
    <property type="entry name" value="WD REPEAT DOMAIN 9"/>
    <property type="match status" value="1"/>
</dbReference>
<sequence length="1206" mass="132472">MAGVADGKRSLLPTRVDWMGHVHSQGFADVARQYPHIAPTHLPNLMRQLLGLANSSAQNAPSLLKAPGRSKVTEWTPQRSLMGYGLGSIVADDERTPRWEWPAVRERKLQPPKYLRNMELGVDRLRSRPMRFVYSRYELLKVALGHTCSVYNGLFDRTGSVFFTGADDSLVKVWCAKTGWLIRSIRGHQTFTTSQVAEGSEQTVILDMCVSEDNTMLATASSDQSVRVWRLQDWQSVCRINVGKDISTISFSQSPLEENQCLLVTAGDGKTRVYPWIAHERTFSRTPVVLDTGEKRTDRAITGTFNKIGTKIATGSTDGNVYIFAITPSLNIAELTPTAPAPTPLPDSSSAESLTSTPSSFPIPTLLARLPAHSVDLADKRRRKKEIGIKEVKFSRCGDKVLTGCGDGTAMVHWFETVDGLGEWKSRRLIIEEPTQRRTSVTQHLSLARRNLMASGAWSDVEDSAGEGEGAGASAGTSQNTMITESAGGSQAAAGVPLQTIGDVATVDPGTGVGEQGISEGGQQLGGGQVLAQAQFGNQQTGIPAVQQDGAPSAEEQKVGITQLSWSLDDALIITIMLDGLVRVWDAKSFKLIHTLSGHTSSEVYTLDVHPIDPRIVMTAGYDGKMIIWDVERGVELKRFEFGERALLSGTFSPDGSQIVLVDINGCVHLYGLPVEQPSPYKSSPYEQFFDSDWSIVRQDQDGNLMDEQAQIAPELVEMGSVVDMARSPYPAYAKWRKGLPVDGLPLWEGWTRKVRGERLGKVREEMGVLEMETKSANPNVVVETPKATPKKRRRNAEESDVEPDYQIFQDESFAITLPESSGDEYAGNNASASEDEVPSEPGELEVASDDPNFVDDDDGEGDERRVKRRKRLGRPKKKVKRRTKIKGGGPSNGKRKRMGDGDEEDDLEWDMVSDGSTGGRKKRKRVMNYAEMDPDLESSDVEDRVRRRSSLTSKDEGDLTETGSDSDVDVVMSSSPSPPPKSRKGKAAATSGGSGGGTGRAGAKSWFKFIGIGGSFVPRAGPGEWITQTEPKRTPYLPQIGDFVAYIKKGHRKFLEVAQREYAHLNLPTVGPGGIDPRMPGVVYGEVRKINFLATNPEVACVEIDVWVEHGGELTWGTTNRNGYEYSSKPPCAPMKSRMHPLKINDRKEVLRVAWADVEECTDFLVLFEDFVWGCFERELTYGMRVEVEYADGDYPGLVESFSDG</sequence>
<keyword evidence="1 3" id="KW-0853">WD repeat</keyword>
<feature type="compositionally biased region" description="Acidic residues" evidence="4">
    <location>
        <begin position="902"/>
        <end position="912"/>
    </location>
</feature>
<feature type="region of interest" description="Disordered" evidence="4">
    <location>
        <begin position="458"/>
        <end position="478"/>
    </location>
</feature>
<accession>A0AAD5S9K0</accession>
<feature type="repeat" description="WD" evidence="3">
    <location>
        <begin position="198"/>
        <end position="239"/>
    </location>
</feature>
<evidence type="ECO:0000259" key="5">
    <source>
        <dbReference type="Pfam" id="PF25437"/>
    </source>
</evidence>
<evidence type="ECO:0000256" key="4">
    <source>
        <dbReference type="SAM" id="MobiDB-lite"/>
    </source>
</evidence>
<feature type="compositionally biased region" description="Low complexity" evidence="4">
    <location>
        <begin position="346"/>
        <end position="357"/>
    </location>
</feature>
<dbReference type="SUPFAM" id="SSF50978">
    <property type="entry name" value="WD40 repeat-like"/>
    <property type="match status" value="1"/>
</dbReference>
<feature type="region of interest" description="Disordered" evidence="4">
    <location>
        <begin position="337"/>
        <end position="357"/>
    </location>
</feature>
<feature type="repeat" description="WD" evidence="3">
    <location>
        <begin position="554"/>
        <end position="595"/>
    </location>
</feature>
<dbReference type="Pfam" id="PF00400">
    <property type="entry name" value="WD40"/>
    <property type="match status" value="3"/>
</dbReference>
<dbReference type="Gene3D" id="2.130.10.10">
    <property type="entry name" value="YVTN repeat-like/Quinoprotein amine dehydrogenase"/>
    <property type="match status" value="2"/>
</dbReference>
<protein>
    <submittedName>
        <fullName evidence="6">Bromodomain and WD repeat-containing protein 3</fullName>
    </submittedName>
</protein>
<dbReference type="InterPro" id="IPR052060">
    <property type="entry name" value="Bromo_WD_repeat"/>
</dbReference>
<dbReference type="Pfam" id="PF25437">
    <property type="entry name" value="BRWD1_N"/>
    <property type="match status" value="1"/>
</dbReference>
<evidence type="ECO:0000256" key="1">
    <source>
        <dbReference type="ARBA" id="ARBA00022574"/>
    </source>
</evidence>
<feature type="region of interest" description="Disordered" evidence="4">
    <location>
        <begin position="771"/>
        <end position="1001"/>
    </location>
</feature>
<proteinExistence type="predicted"/>
<dbReference type="PROSITE" id="PS50082">
    <property type="entry name" value="WD_REPEATS_2"/>
    <property type="match status" value="3"/>
</dbReference>
<feature type="compositionally biased region" description="Basic residues" evidence="4">
    <location>
        <begin position="867"/>
        <end position="886"/>
    </location>
</feature>
<gene>
    <name evidence="6" type="primary">BRWD3</name>
    <name evidence="6" type="ORF">HK097_008978</name>
</gene>
<name>A0AAD5S9K0_9FUNG</name>
<dbReference type="AlphaFoldDB" id="A0AAD5S9K0"/>
<comment type="caution">
    <text evidence="6">The sequence shown here is derived from an EMBL/GenBank/DDBJ whole genome shotgun (WGS) entry which is preliminary data.</text>
</comment>
<dbReference type="InterPro" id="IPR057452">
    <property type="entry name" value="BRWD/PHIP_N"/>
</dbReference>
<evidence type="ECO:0000256" key="3">
    <source>
        <dbReference type="PROSITE-ProRule" id="PRU00221"/>
    </source>
</evidence>
<keyword evidence="2" id="KW-0677">Repeat</keyword>
<dbReference type="InterPro" id="IPR015943">
    <property type="entry name" value="WD40/YVTN_repeat-like_dom_sf"/>
</dbReference>
<dbReference type="GO" id="GO:0007010">
    <property type="term" value="P:cytoskeleton organization"/>
    <property type="evidence" value="ECO:0007669"/>
    <property type="project" value="TreeGrafter"/>
</dbReference>
<feature type="compositionally biased region" description="Acidic residues" evidence="4">
    <location>
        <begin position="834"/>
        <end position="862"/>
    </location>
</feature>
<dbReference type="GO" id="GO:0008360">
    <property type="term" value="P:regulation of cell shape"/>
    <property type="evidence" value="ECO:0007669"/>
    <property type="project" value="TreeGrafter"/>
</dbReference>
<dbReference type="InterPro" id="IPR036322">
    <property type="entry name" value="WD40_repeat_dom_sf"/>
</dbReference>
<feature type="domain" description="BRWD/PHIP N-terminal" evidence="5">
    <location>
        <begin position="9"/>
        <end position="52"/>
    </location>
</feature>
<evidence type="ECO:0000313" key="7">
    <source>
        <dbReference type="Proteomes" id="UP001212841"/>
    </source>
</evidence>
<feature type="non-terminal residue" evidence="6">
    <location>
        <position position="1206"/>
    </location>
</feature>
<dbReference type="SMART" id="SM00320">
    <property type="entry name" value="WD40"/>
    <property type="match status" value="7"/>
</dbReference>